<feature type="binding site" evidence="8">
    <location>
        <position position="17"/>
    </location>
    <ligand>
        <name>Mg(2+)</name>
        <dbReference type="ChEBI" id="CHEBI:18420"/>
    </ligand>
</feature>
<evidence type="ECO:0000313" key="11">
    <source>
        <dbReference type="Proteomes" id="UP000094600"/>
    </source>
</evidence>
<name>A0A2G0Q4Y7_XENHO</name>
<comment type="similarity">
    <text evidence="8">Belongs to the dethiobiotin synthetase family.</text>
</comment>
<keyword evidence="4 8" id="KW-0547">Nucleotide-binding</keyword>
<organism evidence="10 12">
    <name type="scientific">Xenorhabdus hominickii</name>
    <dbReference type="NCBI Taxonomy" id="351679"/>
    <lineage>
        <taxon>Bacteria</taxon>
        <taxon>Pseudomonadati</taxon>
        <taxon>Pseudomonadota</taxon>
        <taxon>Gammaproteobacteria</taxon>
        <taxon>Enterobacterales</taxon>
        <taxon>Morganellaceae</taxon>
        <taxon>Xenorhabdus</taxon>
    </lineage>
</organism>
<feature type="binding site" evidence="8">
    <location>
        <begin position="109"/>
        <end position="112"/>
    </location>
    <ligand>
        <name>ATP</name>
        <dbReference type="ChEBI" id="CHEBI:30616"/>
    </ligand>
</feature>
<reference evidence="10 12" key="2">
    <citation type="journal article" date="2017" name="Nat. Microbiol.">
        <title>Natural product diversity associated with the nematode symbionts Photorhabdus and Xenorhabdus.</title>
        <authorList>
            <person name="Tobias N.J."/>
            <person name="Wolff H."/>
            <person name="Djahanschiri B."/>
            <person name="Grundmann F."/>
            <person name="Kronenwerth M."/>
            <person name="Shi Y.M."/>
            <person name="Simonyi S."/>
            <person name="Grun P."/>
            <person name="Shapiro-Ilan D."/>
            <person name="Pidot S.J."/>
            <person name="Stinear T.P."/>
            <person name="Ebersberger I."/>
            <person name="Bode H.B."/>
        </authorList>
    </citation>
    <scope>NUCLEOTIDE SEQUENCE [LARGE SCALE GENOMIC DNA]</scope>
    <source>
        <strain evidence="10 12">DSM 17903</strain>
    </source>
</reference>
<dbReference type="GO" id="GO:0005524">
    <property type="term" value="F:ATP binding"/>
    <property type="evidence" value="ECO:0007669"/>
    <property type="project" value="UniProtKB-UniRule"/>
</dbReference>
<dbReference type="GO" id="GO:0005829">
    <property type="term" value="C:cytosol"/>
    <property type="evidence" value="ECO:0007669"/>
    <property type="project" value="TreeGrafter"/>
</dbReference>
<dbReference type="OrthoDB" id="9802097at2"/>
<dbReference type="CDD" id="cd03109">
    <property type="entry name" value="DTBS"/>
    <property type="match status" value="1"/>
</dbReference>
<keyword evidence="7 8" id="KW-0460">Magnesium</keyword>
<dbReference type="UniPathway" id="UPA00078">
    <property type="reaction ID" value="UER00161"/>
</dbReference>
<dbReference type="RefSeq" id="WP_069315816.1">
    <property type="nucleotide sequence ID" value="NZ_CAWNQJ010000079.1"/>
</dbReference>
<dbReference type="EMBL" id="CP016176">
    <property type="protein sequence ID" value="AOM40076.1"/>
    <property type="molecule type" value="Genomic_DNA"/>
</dbReference>
<dbReference type="Gene3D" id="3.40.50.300">
    <property type="entry name" value="P-loop containing nucleotide triphosphate hydrolases"/>
    <property type="match status" value="1"/>
</dbReference>
<feature type="binding site" evidence="8">
    <location>
        <position position="109"/>
    </location>
    <ligand>
        <name>Mg(2+)</name>
        <dbReference type="ChEBI" id="CHEBI:18420"/>
    </ligand>
</feature>
<dbReference type="SUPFAM" id="SSF52540">
    <property type="entry name" value="P-loop containing nucleoside triphosphate hydrolases"/>
    <property type="match status" value="1"/>
</dbReference>
<dbReference type="GO" id="GO:0000287">
    <property type="term" value="F:magnesium ion binding"/>
    <property type="evidence" value="ECO:0007669"/>
    <property type="project" value="UniProtKB-UniRule"/>
</dbReference>
<feature type="binding site" evidence="8">
    <location>
        <position position="55"/>
    </location>
    <ligand>
        <name>Mg(2+)</name>
        <dbReference type="ChEBI" id="CHEBI:18420"/>
    </ligand>
</feature>
<dbReference type="FunFam" id="3.40.50.300:FF:000292">
    <property type="entry name" value="ATP-dependent dethiobiotin synthetase BioD"/>
    <property type="match status" value="1"/>
</dbReference>
<reference evidence="9 11" key="1">
    <citation type="submission" date="2016-06" db="EMBL/GenBank/DDBJ databases">
        <title>Bacterial characters and pathogenicity of Xenorhabdus hominickii from an entomopathogenic nematode, Steinernema monticolum.</title>
        <authorList>
            <person name="Park Y."/>
            <person name="Kim Y."/>
        </authorList>
    </citation>
    <scope>NUCLEOTIDE SEQUENCE [LARGE SCALE GENOMIC DNA]</scope>
    <source>
        <strain evidence="9 11">ANU1</strain>
    </source>
</reference>
<accession>A0A2G0Q4Y7</accession>
<evidence type="ECO:0000313" key="9">
    <source>
        <dbReference type="EMBL" id="AOM40076.1"/>
    </source>
</evidence>
<dbReference type="EMBL" id="NJAI01000005">
    <property type="protein sequence ID" value="PHM54288.1"/>
    <property type="molecule type" value="Genomic_DNA"/>
</dbReference>
<evidence type="ECO:0000256" key="3">
    <source>
        <dbReference type="ARBA" id="ARBA00022723"/>
    </source>
</evidence>
<evidence type="ECO:0000256" key="2">
    <source>
        <dbReference type="ARBA" id="ARBA00022598"/>
    </source>
</evidence>
<dbReference type="NCBIfam" id="TIGR00347">
    <property type="entry name" value="bioD"/>
    <property type="match status" value="1"/>
</dbReference>
<dbReference type="InterPro" id="IPR004472">
    <property type="entry name" value="DTB_synth_BioD"/>
</dbReference>
<comment type="subcellular location">
    <subcellularLocation>
        <location evidence="8">Cytoplasm</location>
    </subcellularLocation>
</comment>
<dbReference type="InterPro" id="IPR027417">
    <property type="entry name" value="P-loop_NTPase"/>
</dbReference>
<proteinExistence type="inferred from homology"/>
<feature type="active site" evidence="8">
    <location>
        <position position="38"/>
    </location>
</feature>
<dbReference type="STRING" id="351679.A9255_05495"/>
<comment type="catalytic activity">
    <reaction evidence="8">
        <text>(7R,8S)-7,8-diammoniononanoate + CO2 + ATP = (4R,5S)-dethiobiotin + ADP + phosphate + 3 H(+)</text>
        <dbReference type="Rhea" id="RHEA:15805"/>
        <dbReference type="ChEBI" id="CHEBI:15378"/>
        <dbReference type="ChEBI" id="CHEBI:16526"/>
        <dbReference type="ChEBI" id="CHEBI:30616"/>
        <dbReference type="ChEBI" id="CHEBI:43474"/>
        <dbReference type="ChEBI" id="CHEBI:149469"/>
        <dbReference type="ChEBI" id="CHEBI:149473"/>
        <dbReference type="ChEBI" id="CHEBI:456216"/>
        <dbReference type="EC" id="6.3.3.3"/>
    </reaction>
</comment>
<evidence type="ECO:0000256" key="8">
    <source>
        <dbReference type="HAMAP-Rule" id="MF_00336"/>
    </source>
</evidence>
<keyword evidence="5 8" id="KW-0093">Biotin biosynthesis</keyword>
<comment type="cofactor">
    <cofactor evidence="8">
        <name>Mg(2+)</name>
        <dbReference type="ChEBI" id="CHEBI:18420"/>
    </cofactor>
</comment>
<keyword evidence="1 8" id="KW-0963">Cytoplasm</keyword>
<keyword evidence="2 8" id="KW-0436">Ligase</keyword>
<evidence type="ECO:0000256" key="4">
    <source>
        <dbReference type="ARBA" id="ARBA00022741"/>
    </source>
</evidence>
<dbReference type="EC" id="6.3.3.3" evidence="8"/>
<evidence type="ECO:0000256" key="6">
    <source>
        <dbReference type="ARBA" id="ARBA00022840"/>
    </source>
</evidence>
<dbReference type="GO" id="GO:0042803">
    <property type="term" value="F:protein homodimerization activity"/>
    <property type="evidence" value="ECO:0007669"/>
    <property type="project" value="UniProtKB-ARBA"/>
</dbReference>
<dbReference type="Pfam" id="PF13500">
    <property type="entry name" value="AAA_26"/>
    <property type="match status" value="1"/>
</dbReference>
<keyword evidence="11" id="KW-1185">Reference proteome</keyword>
<evidence type="ECO:0000313" key="10">
    <source>
        <dbReference type="EMBL" id="PHM54288.1"/>
    </source>
</evidence>
<dbReference type="GO" id="GO:0004141">
    <property type="term" value="F:dethiobiotin synthase activity"/>
    <property type="evidence" value="ECO:0007669"/>
    <property type="project" value="UniProtKB-UniRule"/>
</dbReference>
<evidence type="ECO:0000313" key="12">
    <source>
        <dbReference type="Proteomes" id="UP000225433"/>
    </source>
</evidence>
<feature type="binding site" evidence="8">
    <location>
        <begin position="169"/>
        <end position="170"/>
    </location>
    <ligand>
        <name>ATP</name>
        <dbReference type="ChEBI" id="CHEBI:30616"/>
    </ligand>
</feature>
<keyword evidence="6 8" id="KW-0067">ATP-binding</keyword>
<feature type="binding site" evidence="8">
    <location>
        <begin position="13"/>
        <end position="18"/>
    </location>
    <ligand>
        <name>ATP</name>
        <dbReference type="ChEBI" id="CHEBI:30616"/>
    </ligand>
</feature>
<dbReference type="AlphaFoldDB" id="A0A2G0Q4Y7"/>
<keyword evidence="3 8" id="KW-0479">Metal-binding</keyword>
<evidence type="ECO:0000256" key="1">
    <source>
        <dbReference type="ARBA" id="ARBA00022490"/>
    </source>
</evidence>
<protein>
    <recommendedName>
        <fullName evidence="8">ATP-dependent dethiobiotin synthetase BioD</fullName>
        <ecNumber evidence="8">6.3.3.3</ecNumber>
    </recommendedName>
    <alternativeName>
        <fullName evidence="8">DTB synthetase</fullName>
        <shortName evidence="8">DTBS</shortName>
    </alternativeName>
    <alternativeName>
        <fullName evidence="8">Dethiobiotin synthase</fullName>
    </alternativeName>
</protein>
<dbReference type="Proteomes" id="UP000225433">
    <property type="component" value="Unassembled WGS sequence"/>
</dbReference>
<dbReference type="HAMAP" id="MF_00336">
    <property type="entry name" value="BioD"/>
    <property type="match status" value="1"/>
</dbReference>
<dbReference type="PANTHER" id="PTHR43210:SF4">
    <property type="entry name" value="ATP-DEPENDENT DETHIOBIOTIN SYNTHETASE BIOD 2"/>
    <property type="match status" value="1"/>
</dbReference>
<comment type="subunit">
    <text evidence="8">Homodimer.</text>
</comment>
<sequence>MLTRLFVTGSDTNIGKTIVTRALLQVLNREGTTAVGYKPIATEKKDTPEGIRNRDALVIHQSSSVQVAYEEINPIIWESNYEEENRVDFTQMTKGLRNLGHKADRVIIEGNGGWRMLLDDETFYSDWVVQEKLPVILVVGIQAGCVNHAILTVQAIINDGVSLVGWIANRINPGLAHYAKILDRLQRHIPAPQLGEIPYLLRPEERDLSCYLDISAISEFDNSSSFDK</sequence>
<evidence type="ECO:0000256" key="5">
    <source>
        <dbReference type="ARBA" id="ARBA00022756"/>
    </source>
</evidence>
<feature type="binding site" evidence="8">
    <location>
        <position position="55"/>
    </location>
    <ligand>
        <name>ATP</name>
        <dbReference type="ChEBI" id="CHEBI:30616"/>
    </ligand>
</feature>
<dbReference type="PANTHER" id="PTHR43210">
    <property type="entry name" value="DETHIOBIOTIN SYNTHETASE"/>
    <property type="match status" value="1"/>
</dbReference>
<feature type="binding site" evidence="8">
    <location>
        <begin position="198"/>
        <end position="200"/>
    </location>
    <ligand>
        <name>ATP</name>
        <dbReference type="ChEBI" id="CHEBI:30616"/>
    </ligand>
</feature>
<dbReference type="GO" id="GO:0009102">
    <property type="term" value="P:biotin biosynthetic process"/>
    <property type="evidence" value="ECO:0007669"/>
    <property type="project" value="UniProtKB-UniRule"/>
</dbReference>
<comment type="caution">
    <text evidence="8">Lacks conserved residue(s) required for the propagation of feature annotation.</text>
</comment>
<feature type="binding site" evidence="8">
    <location>
        <position position="42"/>
    </location>
    <ligand>
        <name>substrate</name>
    </ligand>
</feature>
<dbReference type="Proteomes" id="UP000094600">
    <property type="component" value="Chromosome"/>
</dbReference>
<dbReference type="PIRSF" id="PIRSF006755">
    <property type="entry name" value="DTB_synth"/>
    <property type="match status" value="1"/>
</dbReference>
<comment type="pathway">
    <text evidence="8">Cofactor biosynthesis; biotin biosynthesis; biotin from 7,8-diaminononanoate: step 1/2.</text>
</comment>
<evidence type="ECO:0000256" key="7">
    <source>
        <dbReference type="ARBA" id="ARBA00022842"/>
    </source>
</evidence>
<comment type="function">
    <text evidence="8">Catalyzes a mechanistically unusual reaction, the ATP-dependent insertion of CO2 between the N7 and N8 nitrogen atoms of 7,8-diaminopelargonic acid (DAPA, also called 7,8-diammoniononanoate) to form a ureido ring.</text>
</comment>
<gene>
    <name evidence="8" type="primary">bioD</name>
    <name evidence="9" type="ORF">A9255_05495</name>
    <name evidence="10" type="ORF">Xhom_03365</name>
</gene>
<dbReference type="KEGG" id="xho:A9255_05495"/>